<dbReference type="AlphaFoldDB" id="A0A1A8W2W2"/>
<evidence type="ECO:0000313" key="4">
    <source>
        <dbReference type="Proteomes" id="UP000078560"/>
    </source>
</evidence>
<protein>
    <submittedName>
        <fullName evidence="1">Uncharacterized protein</fullName>
    </submittedName>
</protein>
<accession>A0A1A8W2W2</accession>
<gene>
    <name evidence="2" type="ORF">POVCU1_029220</name>
    <name evidence="1" type="ORF">POVCU2_0031790</name>
</gene>
<dbReference type="Proteomes" id="UP000078560">
    <property type="component" value="Unassembled WGS sequence"/>
</dbReference>
<reference evidence="1" key="1">
    <citation type="submission" date="2016-05" db="EMBL/GenBank/DDBJ databases">
        <authorList>
            <person name="Lavstsen T."/>
            <person name="Jespersen J.S."/>
        </authorList>
    </citation>
    <scope>NUCLEOTIDE SEQUENCE [LARGE SCALE GENOMIC DNA]</scope>
</reference>
<evidence type="ECO:0000313" key="2">
    <source>
        <dbReference type="EMBL" id="SBS95165.1"/>
    </source>
</evidence>
<dbReference type="EMBL" id="FLQV01000539">
    <property type="protein sequence ID" value="SBS95165.1"/>
    <property type="molecule type" value="Genomic_DNA"/>
</dbReference>
<evidence type="ECO:0000313" key="1">
    <source>
        <dbReference type="EMBL" id="SBS85495.1"/>
    </source>
</evidence>
<reference evidence="3 4" key="2">
    <citation type="submission" date="2016-05" db="EMBL/GenBank/DDBJ databases">
        <authorList>
            <person name="Naeem Raeece"/>
        </authorList>
    </citation>
    <scope>NUCLEOTIDE SEQUENCE [LARGE SCALE GENOMIC DNA]</scope>
</reference>
<proteinExistence type="predicted"/>
<evidence type="ECO:0000313" key="3">
    <source>
        <dbReference type="Proteomes" id="UP000078546"/>
    </source>
</evidence>
<dbReference type="EMBL" id="FLQU01000423">
    <property type="protein sequence ID" value="SBS85495.1"/>
    <property type="molecule type" value="Genomic_DNA"/>
</dbReference>
<organism evidence="1 4">
    <name type="scientific">Plasmodium ovale curtisi</name>
    <dbReference type="NCBI Taxonomy" id="864141"/>
    <lineage>
        <taxon>Eukaryota</taxon>
        <taxon>Sar</taxon>
        <taxon>Alveolata</taxon>
        <taxon>Apicomplexa</taxon>
        <taxon>Aconoidasida</taxon>
        <taxon>Haemosporida</taxon>
        <taxon>Plasmodiidae</taxon>
        <taxon>Plasmodium</taxon>
        <taxon>Plasmodium (Plasmodium)</taxon>
    </lineage>
</organism>
<dbReference type="Proteomes" id="UP000078546">
    <property type="component" value="Unassembled WGS sequence"/>
</dbReference>
<name>A0A1A8W2W2_PLAOA</name>
<sequence>MIDPSGHFLSRISLFTKTYWTIVFSCIFSLTEITFLKSVKDKSWKLVNDCGEGSSASSFLSSEIKRKNCEHFVFSNECGIVSFYLGIHEIESIFEQIGLL</sequence>